<keyword evidence="5" id="KW-0663">Pyridoxal phosphate</keyword>
<accession>A0A1Y2LM24</accession>
<evidence type="ECO:0000256" key="6">
    <source>
        <dbReference type="SAM" id="MobiDB-lite"/>
    </source>
</evidence>
<dbReference type="Proteomes" id="UP000193240">
    <property type="component" value="Unassembled WGS sequence"/>
</dbReference>
<dbReference type="InParanoid" id="A0A1Y2LM24"/>
<organism evidence="8 9">
    <name type="scientific">Epicoccum nigrum</name>
    <name type="common">Soil fungus</name>
    <name type="synonym">Epicoccum purpurascens</name>
    <dbReference type="NCBI Taxonomy" id="105696"/>
    <lineage>
        <taxon>Eukaryota</taxon>
        <taxon>Fungi</taxon>
        <taxon>Dikarya</taxon>
        <taxon>Ascomycota</taxon>
        <taxon>Pezizomycotina</taxon>
        <taxon>Dothideomycetes</taxon>
        <taxon>Pleosporomycetidae</taxon>
        <taxon>Pleosporales</taxon>
        <taxon>Pleosporineae</taxon>
        <taxon>Didymellaceae</taxon>
        <taxon>Epicoccum</taxon>
    </lineage>
</organism>
<dbReference type="GO" id="GO:0006520">
    <property type="term" value="P:amino acid metabolic process"/>
    <property type="evidence" value="ECO:0007669"/>
    <property type="project" value="InterPro"/>
</dbReference>
<dbReference type="InterPro" id="IPR015422">
    <property type="entry name" value="PyrdxlP-dep_Trfase_small"/>
</dbReference>
<sequence>MSSIQAADLLTSTAKGLRLSATLEINELVKQRLNAGKRVVHLGFGEATFPMQKDVLQAHREASSDTSYLPVAGLPALRESIARFQTRRLGSLIESDQVVVAPGSKPLLFALFDILQGDVLLPRPSWVSYEPQVMHASKKLFWVETDEHDRHSISVGSLRKSYDDAKTSGADPRIMLINSPSNPTGQAFDSASTEMISTFCRERGITLISDEIYSDISFTPSPAPSPASHGRLNTSQTILTGGLSKARTPPLHPQPARY</sequence>
<comment type="cofactor">
    <cofactor evidence="1">
        <name>pyridoxal 5'-phosphate</name>
        <dbReference type="ChEBI" id="CHEBI:597326"/>
    </cofactor>
</comment>
<dbReference type="AlphaFoldDB" id="A0A1Y2LM24"/>
<dbReference type="InterPro" id="IPR050596">
    <property type="entry name" value="AspAT/PAT-like"/>
</dbReference>
<evidence type="ECO:0000256" key="5">
    <source>
        <dbReference type="ARBA" id="ARBA00022898"/>
    </source>
</evidence>
<feature type="region of interest" description="Disordered" evidence="6">
    <location>
        <begin position="239"/>
        <end position="258"/>
    </location>
</feature>
<dbReference type="Pfam" id="PF00155">
    <property type="entry name" value="Aminotran_1_2"/>
    <property type="match status" value="1"/>
</dbReference>
<dbReference type="EMBL" id="KZ107855">
    <property type="protein sequence ID" value="OSS44961.1"/>
    <property type="molecule type" value="Genomic_DNA"/>
</dbReference>
<dbReference type="InterPro" id="IPR015424">
    <property type="entry name" value="PyrdxlP-dep_Trfase"/>
</dbReference>
<proteinExistence type="inferred from homology"/>
<protein>
    <recommendedName>
        <fullName evidence="7">Aminotransferase class I/classII large domain-containing protein</fullName>
    </recommendedName>
</protein>
<feature type="domain" description="Aminotransferase class I/classII large" evidence="7">
    <location>
        <begin position="38"/>
        <end position="246"/>
    </location>
</feature>
<evidence type="ECO:0000259" key="7">
    <source>
        <dbReference type="Pfam" id="PF00155"/>
    </source>
</evidence>
<comment type="similarity">
    <text evidence="2">Belongs to the class-I pyridoxal-phosphate-dependent aminotransferase family.</text>
</comment>
<keyword evidence="3" id="KW-0032">Aminotransferase</keyword>
<dbReference type="GO" id="GO:0008483">
    <property type="term" value="F:transaminase activity"/>
    <property type="evidence" value="ECO:0007669"/>
    <property type="project" value="UniProtKB-KW"/>
</dbReference>
<dbReference type="Gene3D" id="3.40.640.10">
    <property type="entry name" value="Type I PLP-dependent aspartate aminotransferase-like (Major domain)"/>
    <property type="match status" value="1"/>
</dbReference>
<dbReference type="SUPFAM" id="SSF53383">
    <property type="entry name" value="PLP-dependent transferases"/>
    <property type="match status" value="1"/>
</dbReference>
<evidence type="ECO:0000256" key="2">
    <source>
        <dbReference type="ARBA" id="ARBA00007441"/>
    </source>
</evidence>
<reference evidence="8 9" key="1">
    <citation type="journal article" date="2017" name="Genome Announc.">
        <title>Genome sequence of the saprophytic ascomycete Epicoccum nigrum ICMP 19927 strain isolated from New Zealand.</title>
        <authorList>
            <person name="Fokin M."/>
            <person name="Fleetwood D."/>
            <person name="Weir B.S."/>
            <person name="Villas-Boas S.G."/>
        </authorList>
    </citation>
    <scope>NUCLEOTIDE SEQUENCE [LARGE SCALE GENOMIC DNA]</scope>
    <source>
        <strain evidence="8 9">ICMP 19927</strain>
    </source>
</reference>
<dbReference type="InterPro" id="IPR004839">
    <property type="entry name" value="Aminotransferase_I/II_large"/>
</dbReference>
<dbReference type="OMA" id="CKSIANF"/>
<evidence type="ECO:0000313" key="8">
    <source>
        <dbReference type="EMBL" id="OSS44961.1"/>
    </source>
</evidence>
<evidence type="ECO:0000256" key="4">
    <source>
        <dbReference type="ARBA" id="ARBA00022679"/>
    </source>
</evidence>
<dbReference type="Gene3D" id="3.90.1150.10">
    <property type="entry name" value="Aspartate Aminotransferase, domain 1"/>
    <property type="match status" value="1"/>
</dbReference>
<evidence type="ECO:0000256" key="1">
    <source>
        <dbReference type="ARBA" id="ARBA00001933"/>
    </source>
</evidence>
<name>A0A1Y2LM24_EPING</name>
<evidence type="ECO:0000313" key="9">
    <source>
        <dbReference type="Proteomes" id="UP000193240"/>
    </source>
</evidence>
<dbReference type="PANTHER" id="PTHR46383:SF1">
    <property type="entry name" value="ASPARTATE AMINOTRANSFERASE"/>
    <property type="match status" value="1"/>
</dbReference>
<evidence type="ECO:0000256" key="3">
    <source>
        <dbReference type="ARBA" id="ARBA00022576"/>
    </source>
</evidence>
<dbReference type="STRING" id="105696.A0A1Y2LM24"/>
<dbReference type="GO" id="GO:0030170">
    <property type="term" value="F:pyridoxal phosphate binding"/>
    <property type="evidence" value="ECO:0007669"/>
    <property type="project" value="InterPro"/>
</dbReference>
<gene>
    <name evidence="8" type="ORF">B5807_09100</name>
</gene>
<dbReference type="CDD" id="cd00609">
    <property type="entry name" value="AAT_like"/>
    <property type="match status" value="1"/>
</dbReference>
<dbReference type="PANTHER" id="PTHR46383">
    <property type="entry name" value="ASPARTATE AMINOTRANSFERASE"/>
    <property type="match status" value="1"/>
</dbReference>
<keyword evidence="4" id="KW-0808">Transferase</keyword>
<keyword evidence="9" id="KW-1185">Reference proteome</keyword>
<dbReference type="InterPro" id="IPR015421">
    <property type="entry name" value="PyrdxlP-dep_Trfase_major"/>
</dbReference>